<dbReference type="AlphaFoldDB" id="A0A956NDB9"/>
<dbReference type="Pfam" id="PF00263">
    <property type="entry name" value="Secretin"/>
    <property type="match status" value="1"/>
</dbReference>
<evidence type="ECO:0000256" key="3">
    <source>
        <dbReference type="ARBA" id="ARBA00023136"/>
    </source>
</evidence>
<keyword evidence="3" id="KW-0472">Membrane</keyword>
<name>A0A956NDB9_UNCEI</name>
<evidence type="ECO:0000313" key="7">
    <source>
        <dbReference type="EMBL" id="MCA9755808.1"/>
    </source>
</evidence>
<gene>
    <name evidence="7" type="ORF">KDA27_08415</name>
</gene>
<dbReference type="EMBL" id="JAGQHS010000033">
    <property type="protein sequence ID" value="MCA9755808.1"/>
    <property type="molecule type" value="Genomic_DNA"/>
</dbReference>
<evidence type="ECO:0000259" key="6">
    <source>
        <dbReference type="Pfam" id="PF00263"/>
    </source>
</evidence>
<dbReference type="PRINTS" id="PR00811">
    <property type="entry name" value="BCTERIALGSPD"/>
</dbReference>
<dbReference type="InterPro" id="IPR011990">
    <property type="entry name" value="TPR-like_helical_dom_sf"/>
</dbReference>
<evidence type="ECO:0000256" key="5">
    <source>
        <dbReference type="SAM" id="SignalP"/>
    </source>
</evidence>
<comment type="similarity">
    <text evidence="4">Belongs to the bacterial secretin family.</text>
</comment>
<feature type="chain" id="PRO_5037003213" evidence="5">
    <location>
        <begin position="19"/>
        <end position="617"/>
    </location>
</feature>
<dbReference type="GO" id="GO:0009306">
    <property type="term" value="P:protein secretion"/>
    <property type="evidence" value="ECO:0007669"/>
    <property type="project" value="InterPro"/>
</dbReference>
<dbReference type="GO" id="GO:0016020">
    <property type="term" value="C:membrane"/>
    <property type="evidence" value="ECO:0007669"/>
    <property type="project" value="UniProtKB-SubCell"/>
</dbReference>
<sequence length="617" mass="67313">MKAAIALVVILTVTPTSAAAQAWSILCDRVDIPDSTRFSLSQSDLRLDETLHLLLDGTGLGLVLEGALSCSTQTRILDATIGEALESLAQAHDFAYRIEGGSIVVSAAETRTFRVDYLGNPEAAFWAEVQAALVAILGEEARFTVSPRAGSVTVIAPPSRVREAGKYLDELETTLSDQVHIEAKIVEVSLDKALQVGIDWTVFGNGWNDLEPNTDAGGLLQLRTTEDLGGLFQMGLLRADKLDLLIEALEQQGNLEIISRPRVAAMGNEPGIFRMSENIPYYEIQVLTAEGSQPYVQYQIGFKEAGVVLEVFAQIADDGSITLQVHPTVSSVTGFTESLPNLPPQPIIDTRETQTSVRLREEQTLVIGGMIQTLESDRVSGIPILSRIPYLGALFRRTKVEEQRRELVVLLTPRIIRDRLARSLCETGMGLRVESRWNTSDPRSILAAHEHNRALDAFAAGDRPRAVAHAERAVVLAPGRPEARNNLGYFLAQDGRIEDAEVQWMKVSGTTGRAVAWARCNLLALDAALGRNSSRLDWILEHGDSGPIRTAALVNEALRVAERGNRADAVALLARAKEETDAADLRNVIEELEQGWSHDPAGTFDGWAGPEEMARSR</sequence>
<dbReference type="InterPro" id="IPR001775">
    <property type="entry name" value="GspD/PilQ"/>
</dbReference>
<dbReference type="Proteomes" id="UP000739538">
    <property type="component" value="Unassembled WGS sequence"/>
</dbReference>
<feature type="domain" description="Type II/III secretion system secretin-like" evidence="6">
    <location>
        <begin position="248"/>
        <end position="417"/>
    </location>
</feature>
<feature type="signal peptide" evidence="5">
    <location>
        <begin position="1"/>
        <end position="18"/>
    </location>
</feature>
<keyword evidence="2 5" id="KW-0732">Signal</keyword>
<dbReference type="InterPro" id="IPR050810">
    <property type="entry name" value="Bact_Secretion_Sys_Channel"/>
</dbReference>
<reference evidence="7" key="2">
    <citation type="journal article" date="2021" name="Microbiome">
        <title>Successional dynamics and alternative stable states in a saline activated sludge microbial community over 9 years.</title>
        <authorList>
            <person name="Wang Y."/>
            <person name="Ye J."/>
            <person name="Ju F."/>
            <person name="Liu L."/>
            <person name="Boyd J.A."/>
            <person name="Deng Y."/>
            <person name="Parks D.H."/>
            <person name="Jiang X."/>
            <person name="Yin X."/>
            <person name="Woodcroft B.J."/>
            <person name="Tyson G.W."/>
            <person name="Hugenholtz P."/>
            <person name="Polz M.F."/>
            <person name="Zhang T."/>
        </authorList>
    </citation>
    <scope>NUCLEOTIDE SEQUENCE</scope>
    <source>
        <strain evidence="7">HKST-UBA02</strain>
    </source>
</reference>
<proteinExistence type="inferred from homology"/>
<accession>A0A956NDB9</accession>
<comment type="subcellular location">
    <subcellularLocation>
        <location evidence="1">Membrane</location>
    </subcellularLocation>
</comment>
<protein>
    <submittedName>
        <fullName evidence="7">Tetratricopeptide repeat protein</fullName>
    </submittedName>
</protein>
<dbReference type="InterPro" id="IPR004846">
    <property type="entry name" value="T2SS/T3SS_dom"/>
</dbReference>
<evidence type="ECO:0000256" key="4">
    <source>
        <dbReference type="RuleBase" id="RU004003"/>
    </source>
</evidence>
<dbReference type="PANTHER" id="PTHR30332:SF24">
    <property type="entry name" value="SECRETIN GSPD-RELATED"/>
    <property type="match status" value="1"/>
</dbReference>
<evidence type="ECO:0000313" key="8">
    <source>
        <dbReference type="Proteomes" id="UP000739538"/>
    </source>
</evidence>
<evidence type="ECO:0000256" key="1">
    <source>
        <dbReference type="ARBA" id="ARBA00004370"/>
    </source>
</evidence>
<organism evidence="7 8">
    <name type="scientific">Eiseniibacteriota bacterium</name>
    <dbReference type="NCBI Taxonomy" id="2212470"/>
    <lineage>
        <taxon>Bacteria</taxon>
        <taxon>Candidatus Eiseniibacteriota</taxon>
    </lineage>
</organism>
<comment type="caution">
    <text evidence="7">The sequence shown here is derived from an EMBL/GenBank/DDBJ whole genome shotgun (WGS) entry which is preliminary data.</text>
</comment>
<dbReference type="PANTHER" id="PTHR30332">
    <property type="entry name" value="PROBABLE GENERAL SECRETION PATHWAY PROTEIN D"/>
    <property type="match status" value="1"/>
</dbReference>
<evidence type="ECO:0000256" key="2">
    <source>
        <dbReference type="ARBA" id="ARBA00022729"/>
    </source>
</evidence>
<dbReference type="SUPFAM" id="SSF48452">
    <property type="entry name" value="TPR-like"/>
    <property type="match status" value="1"/>
</dbReference>
<dbReference type="GO" id="GO:0015627">
    <property type="term" value="C:type II protein secretion system complex"/>
    <property type="evidence" value="ECO:0007669"/>
    <property type="project" value="TreeGrafter"/>
</dbReference>
<reference evidence="7" key="1">
    <citation type="submission" date="2020-04" db="EMBL/GenBank/DDBJ databases">
        <authorList>
            <person name="Zhang T."/>
        </authorList>
    </citation>
    <scope>NUCLEOTIDE SEQUENCE</scope>
    <source>
        <strain evidence="7">HKST-UBA02</strain>
    </source>
</reference>
<dbReference type="Gene3D" id="1.25.40.10">
    <property type="entry name" value="Tetratricopeptide repeat domain"/>
    <property type="match status" value="1"/>
</dbReference>